<feature type="region of interest" description="Disordered" evidence="1">
    <location>
        <begin position="86"/>
        <end position="110"/>
    </location>
</feature>
<dbReference type="InterPro" id="IPR051043">
    <property type="entry name" value="Sulfatase_Mod_Factor_Kinase"/>
</dbReference>
<evidence type="ECO:0000256" key="1">
    <source>
        <dbReference type="SAM" id="MobiDB-lite"/>
    </source>
</evidence>
<feature type="region of interest" description="Disordered" evidence="1">
    <location>
        <begin position="379"/>
        <end position="406"/>
    </location>
</feature>
<protein>
    <submittedName>
        <fullName evidence="3">SUMF1/EgtB/PvdO family nonheme iron enzyme</fullName>
    </submittedName>
</protein>
<dbReference type="Pfam" id="PF03781">
    <property type="entry name" value="FGE-sulfatase"/>
    <property type="match status" value="1"/>
</dbReference>
<name>A0AAE3GV99_9CYAN</name>
<keyword evidence="4" id="KW-1185">Reference proteome</keyword>
<dbReference type="SUPFAM" id="SSF56436">
    <property type="entry name" value="C-type lectin-like"/>
    <property type="match status" value="1"/>
</dbReference>
<dbReference type="Proteomes" id="UP001204953">
    <property type="component" value="Unassembled WGS sequence"/>
</dbReference>
<comment type="caution">
    <text evidence="3">The sequence shown here is derived from an EMBL/GenBank/DDBJ whole genome shotgun (WGS) entry which is preliminary data.</text>
</comment>
<gene>
    <name evidence="3" type="ORF">NJ959_23120</name>
</gene>
<evidence type="ECO:0000259" key="2">
    <source>
        <dbReference type="Pfam" id="PF03781"/>
    </source>
</evidence>
<reference evidence="3" key="1">
    <citation type="submission" date="2022-06" db="EMBL/GenBank/DDBJ databases">
        <title>New cyanobacteria of genus Symplocastrum in benthos of Lake Baikal.</title>
        <authorList>
            <person name="Sorokovikova E."/>
            <person name="Tikhonova I."/>
            <person name="Krasnopeev A."/>
            <person name="Evseev P."/>
            <person name="Gladkikh A."/>
            <person name="Belykh O."/>
        </authorList>
    </citation>
    <scope>NUCLEOTIDE SEQUENCE</scope>
    <source>
        <strain evidence="3">BBK-W-15</strain>
    </source>
</reference>
<dbReference type="RefSeq" id="WP_254014062.1">
    <property type="nucleotide sequence ID" value="NZ_JAMZMM010000313.1"/>
</dbReference>
<dbReference type="GO" id="GO:0120147">
    <property type="term" value="F:formylglycine-generating oxidase activity"/>
    <property type="evidence" value="ECO:0007669"/>
    <property type="project" value="TreeGrafter"/>
</dbReference>
<dbReference type="InterPro" id="IPR042095">
    <property type="entry name" value="SUMF_sf"/>
</dbReference>
<dbReference type="PANTHER" id="PTHR23150:SF19">
    <property type="entry name" value="FORMYLGLYCINE-GENERATING ENZYME"/>
    <property type="match status" value="1"/>
</dbReference>
<dbReference type="InterPro" id="IPR016187">
    <property type="entry name" value="CTDL_fold"/>
</dbReference>
<accession>A0AAE3GV99</accession>
<organism evidence="3 4">
    <name type="scientific">Limnofasciculus baicalensis BBK-W-15</name>
    <dbReference type="NCBI Taxonomy" id="2699891"/>
    <lineage>
        <taxon>Bacteria</taxon>
        <taxon>Bacillati</taxon>
        <taxon>Cyanobacteriota</taxon>
        <taxon>Cyanophyceae</taxon>
        <taxon>Coleofasciculales</taxon>
        <taxon>Coleofasciculaceae</taxon>
        <taxon>Limnofasciculus</taxon>
        <taxon>Limnofasciculus baicalensis</taxon>
    </lineage>
</organism>
<sequence>MTDNNSHLLELFWEVRQAGLPLSVEDYGLLLRAMESGFTPQNPQEFQQLCRRLWVKSVAEKEYFTEGFARYQEKWVPKPTIGKAEDRENKLSDLSPIEKPQPESVENDSSHLLIEEETEGEEIAAAIETSDTPARKDAIGEFSLKDEYFPVTRKSLKQGMKSLRDFSPVRNLTELDIPATVKRISQDGFFLAPVYQSCRAKKIEVVLLIDQSNSMLPFADICDRMVESLSPIHLRSYTSLNKGLKPLVIKSPKIPVYYFRNSPQESLYTTPKLIPTHKQKLAQLLPKFNPNHTSILIFSDGGAARGGLNPHRIELTADFLAQVKPFVPQIVWLNPVPKSRWESTTASYIADDVPMFDFTPSGWRNLLRCLREPPKSPLLRGTWNEEPPKSPLLRGTWNEEPPKSPLLRGTKPLNLDKFVVGTSVPLFPSTEVLTTNFQSGNDNQLKYQIAARKINSFAARGKNYLEFAYHAAFPLALTTDLLHYLRQNFQPDIPWYVVPDLLLSNLCHSVGYNLYEMDSAIRHYLLKCLAADKRFGANQLHRLSDALLFYIEAGISDRTPAELGEKPEWIALGYTAPTALAKQLALRLQQVYGGDAQKQIHTASLVSTFAQPLAENNFQPLLILAQGLGRRARGNQAGGEELFAQLDSELNSEGKLDIAGVSLRVPGRSRWRVFVFETPTVNRRGEVIKQETKKVRYYIDILPGNIPLEMMDIPGGTFLMGSPSGEGRNDEHPQHEVTISPFYMAKYPITQAQWRAVAERLPKVERDLEPNPAYFKNDDKLVADTLPVEQVSWYGCVEFCARLSRHTEKTYRLPSEAEWEYACRAQTTTPFAFGETLTSELANYDANYTFAEESKGVYREKTTSVGSFPPNAFGLFSMHGNVWEWCADDWQDNYESSNSDGSIWLSSDKSNNKIVPLRGGSWFDFPGNCRSAFRLGNIGDLRNDSIGFRVVSVPPRIPKSQN</sequence>
<dbReference type="PANTHER" id="PTHR23150">
    <property type="entry name" value="SULFATASE MODIFYING FACTOR 1, 2"/>
    <property type="match status" value="1"/>
</dbReference>
<dbReference type="Gene3D" id="3.90.1580.10">
    <property type="entry name" value="paralog of FGE (formylglycine-generating enzyme)"/>
    <property type="match status" value="1"/>
</dbReference>
<feature type="domain" description="Sulfatase-modifying factor enzyme-like" evidence="2">
    <location>
        <begin position="709"/>
        <end position="951"/>
    </location>
</feature>
<proteinExistence type="predicted"/>
<dbReference type="InterPro" id="IPR005532">
    <property type="entry name" value="SUMF_dom"/>
</dbReference>
<dbReference type="AlphaFoldDB" id="A0AAE3GV99"/>
<dbReference type="EMBL" id="JAMZMM010000313">
    <property type="protein sequence ID" value="MCP2731321.1"/>
    <property type="molecule type" value="Genomic_DNA"/>
</dbReference>
<evidence type="ECO:0000313" key="3">
    <source>
        <dbReference type="EMBL" id="MCP2731321.1"/>
    </source>
</evidence>
<evidence type="ECO:0000313" key="4">
    <source>
        <dbReference type="Proteomes" id="UP001204953"/>
    </source>
</evidence>